<keyword evidence="4" id="KW-1185">Reference proteome</keyword>
<dbReference type="InterPro" id="IPR006680">
    <property type="entry name" value="Amidohydro-rel"/>
</dbReference>
<evidence type="ECO:0000256" key="1">
    <source>
        <dbReference type="ARBA" id="ARBA00023239"/>
    </source>
</evidence>
<accession>A0A0U2U9H7</accession>
<protein>
    <submittedName>
        <fullName evidence="3">Amidohydrolase</fullName>
    </submittedName>
</protein>
<sequence length="362" mass="41656">MDELMMREHPTHFIQTGVIDCDVHHAVPSIQALFPYLTDRWRDYIVEHGIKGLEPNYYPKGAALSARPGSELSSGHPPGSDLDTLRRQVLDPWNVQYAILNCLYGVQMIHNEDWAQAMASAVNDWQLVEWLDKEPRLRASMVVASQNPEQAAEEIHRLGRHPGFVQVLLLVRSEMLYGKKHFWPIYEAAQQYGLPVGIHAGGMTGYPTMPVGWPSYYLEDYVSHAQAFQSQIVSLITEGVFQRFPALRVVLLESGFTWLPALMWRLDKNWKGLRREVPWVDRLPSEMIREHFRLTIQPLDEAPVPEHLLQTMAQLRSDDMLLFSTDYPHWHFDTKEEALPAKLPPGLAKKILTENARAVYRF</sequence>
<dbReference type="KEGG" id="pnp:IJ22_25960"/>
<dbReference type="Gene3D" id="3.20.20.140">
    <property type="entry name" value="Metal-dependent hydrolases"/>
    <property type="match status" value="1"/>
</dbReference>
<dbReference type="GO" id="GO:0019748">
    <property type="term" value="P:secondary metabolic process"/>
    <property type="evidence" value="ECO:0007669"/>
    <property type="project" value="TreeGrafter"/>
</dbReference>
<dbReference type="STRING" id="162209.IJ22_25960"/>
<dbReference type="GO" id="GO:0005737">
    <property type="term" value="C:cytoplasm"/>
    <property type="evidence" value="ECO:0007669"/>
    <property type="project" value="TreeGrafter"/>
</dbReference>
<gene>
    <name evidence="3" type="ORF">IJ22_25960</name>
</gene>
<dbReference type="EMBL" id="CP013652">
    <property type="protein sequence ID" value="ALS22969.1"/>
    <property type="molecule type" value="Genomic_DNA"/>
</dbReference>
<evidence type="ECO:0000313" key="4">
    <source>
        <dbReference type="Proteomes" id="UP000061660"/>
    </source>
</evidence>
<name>A0A0U2U9H7_9BACL</name>
<feature type="domain" description="Amidohydrolase-related" evidence="2">
    <location>
        <begin position="19"/>
        <end position="362"/>
    </location>
</feature>
<keyword evidence="3" id="KW-0378">Hydrolase</keyword>
<dbReference type="PANTHER" id="PTHR21240">
    <property type="entry name" value="2-AMINO-3-CARBOXYLMUCONATE-6-SEMIALDEHYDE DECARBOXYLASE"/>
    <property type="match status" value="1"/>
</dbReference>
<dbReference type="InterPro" id="IPR032466">
    <property type="entry name" value="Metal_Hydrolase"/>
</dbReference>
<dbReference type="InterPro" id="IPR032465">
    <property type="entry name" value="ACMSD"/>
</dbReference>
<dbReference type="RefSeq" id="WP_201023615.1">
    <property type="nucleotide sequence ID" value="NZ_CP013652.1"/>
</dbReference>
<dbReference type="SUPFAM" id="SSF51556">
    <property type="entry name" value="Metallo-dependent hydrolases"/>
    <property type="match status" value="1"/>
</dbReference>
<dbReference type="PANTHER" id="PTHR21240:SF28">
    <property type="entry name" value="ISO-OROTATE DECARBOXYLASE (EUROFUNG)"/>
    <property type="match status" value="1"/>
</dbReference>
<proteinExistence type="predicted"/>
<evidence type="ECO:0000313" key="3">
    <source>
        <dbReference type="EMBL" id="ALS22969.1"/>
    </source>
</evidence>
<evidence type="ECO:0000259" key="2">
    <source>
        <dbReference type="Pfam" id="PF04909"/>
    </source>
</evidence>
<dbReference type="Proteomes" id="UP000061660">
    <property type="component" value="Chromosome"/>
</dbReference>
<dbReference type="Pfam" id="PF04909">
    <property type="entry name" value="Amidohydro_2"/>
    <property type="match status" value="1"/>
</dbReference>
<reference evidence="4" key="1">
    <citation type="submission" date="2015-12" db="EMBL/GenBank/DDBJ databases">
        <title>Complete genome sequences of two moderately thermophilic Paenibacillus species.</title>
        <authorList>
            <person name="Butler R.III."/>
            <person name="Wang J."/>
            <person name="Stark B.C."/>
            <person name="Pombert J.-F."/>
        </authorList>
    </citation>
    <scope>NUCLEOTIDE SEQUENCE [LARGE SCALE GENOMIC DNA]</scope>
    <source>
        <strain evidence="4">32O-Y</strain>
    </source>
</reference>
<reference evidence="3 4" key="2">
    <citation type="journal article" date="2016" name="Genome Announc.">
        <title>Complete Genome Sequences of Two Interactive Moderate Thermophiles, Paenibacillus napthalenovorans 32O-Y and Paenibacillus sp. 32O-W.</title>
        <authorList>
            <person name="Butler R.R.III."/>
            <person name="Wang J."/>
            <person name="Stark B.C."/>
            <person name="Pombert J.F."/>
        </authorList>
    </citation>
    <scope>NUCLEOTIDE SEQUENCE [LARGE SCALE GENOMIC DNA]</scope>
    <source>
        <strain evidence="3 4">32O-Y</strain>
    </source>
</reference>
<dbReference type="AlphaFoldDB" id="A0A0U2U9H7"/>
<organism evidence="3 4">
    <name type="scientific">Paenibacillus naphthalenovorans</name>
    <dbReference type="NCBI Taxonomy" id="162209"/>
    <lineage>
        <taxon>Bacteria</taxon>
        <taxon>Bacillati</taxon>
        <taxon>Bacillota</taxon>
        <taxon>Bacilli</taxon>
        <taxon>Bacillales</taxon>
        <taxon>Paenibacillaceae</taxon>
        <taxon>Paenibacillus</taxon>
    </lineage>
</organism>
<dbReference type="GO" id="GO:0016831">
    <property type="term" value="F:carboxy-lyase activity"/>
    <property type="evidence" value="ECO:0007669"/>
    <property type="project" value="InterPro"/>
</dbReference>
<dbReference type="GO" id="GO:0016787">
    <property type="term" value="F:hydrolase activity"/>
    <property type="evidence" value="ECO:0007669"/>
    <property type="project" value="UniProtKB-KW"/>
</dbReference>
<keyword evidence="1" id="KW-0456">Lyase</keyword>
<dbReference type="PATRIC" id="fig|162209.4.peg.2765"/>